<dbReference type="PRINTS" id="PR00702">
    <property type="entry name" value="ACRIFLAVINRP"/>
</dbReference>
<dbReference type="PANTHER" id="PTHR32063:SF33">
    <property type="entry name" value="RND SUPERFAMILY EFFLUX PUMP PERMEASE COMPONENT"/>
    <property type="match status" value="1"/>
</dbReference>
<dbReference type="Gene3D" id="3.30.70.1440">
    <property type="entry name" value="Multidrug efflux transporter AcrB pore domain"/>
    <property type="match status" value="1"/>
</dbReference>
<dbReference type="Pfam" id="PF00873">
    <property type="entry name" value="ACR_tran"/>
    <property type="match status" value="1"/>
</dbReference>
<feature type="transmembrane region" description="Helical" evidence="1">
    <location>
        <begin position="385"/>
        <end position="407"/>
    </location>
</feature>
<dbReference type="AlphaFoldDB" id="A0A5S9MWV1"/>
<dbReference type="OrthoDB" id="5287122at2"/>
<dbReference type="SUPFAM" id="SSF82693">
    <property type="entry name" value="Multidrug efflux transporter AcrB pore domain, PN1, PN2, PC1 and PC2 subdomains"/>
    <property type="match status" value="1"/>
</dbReference>
<feature type="transmembrane region" description="Helical" evidence="1">
    <location>
        <begin position="957"/>
        <end position="976"/>
    </location>
</feature>
<dbReference type="EMBL" id="CACSIK010000001">
    <property type="protein sequence ID" value="CAA0084917.1"/>
    <property type="molecule type" value="Genomic_DNA"/>
</dbReference>
<dbReference type="RefSeq" id="WP_159267432.1">
    <property type="nucleotide sequence ID" value="NZ_CACSIK010000001.1"/>
</dbReference>
<dbReference type="InterPro" id="IPR027463">
    <property type="entry name" value="AcrB_DN_DC_subdom"/>
</dbReference>
<dbReference type="GO" id="GO:0042910">
    <property type="term" value="F:xenobiotic transmembrane transporter activity"/>
    <property type="evidence" value="ECO:0007669"/>
    <property type="project" value="TreeGrafter"/>
</dbReference>
<evidence type="ECO:0000256" key="1">
    <source>
        <dbReference type="SAM" id="Phobius"/>
    </source>
</evidence>
<keyword evidence="1" id="KW-1133">Transmembrane helix</keyword>
<feature type="transmembrane region" description="Helical" evidence="1">
    <location>
        <begin position="12"/>
        <end position="33"/>
    </location>
</feature>
<keyword evidence="1" id="KW-0812">Transmembrane</keyword>
<feature type="transmembrane region" description="Helical" evidence="1">
    <location>
        <begin position="988"/>
        <end position="1010"/>
    </location>
</feature>
<dbReference type="SUPFAM" id="SSF82866">
    <property type="entry name" value="Multidrug efflux transporter AcrB transmembrane domain"/>
    <property type="match status" value="2"/>
</dbReference>
<dbReference type="SUPFAM" id="SSF82714">
    <property type="entry name" value="Multidrug efflux transporter AcrB TolC docking domain, DN and DC subdomains"/>
    <property type="match status" value="2"/>
</dbReference>
<evidence type="ECO:0000313" key="3">
    <source>
        <dbReference type="EMBL" id="CAA0084917.1"/>
    </source>
</evidence>
<protein>
    <submittedName>
        <fullName evidence="2">Swarming motility protein SwrC</fullName>
    </submittedName>
</protein>
<keyword evidence="4" id="KW-1185">Reference proteome</keyword>
<dbReference type="Gene3D" id="3.30.2090.10">
    <property type="entry name" value="Multidrug efflux transporter AcrB TolC docking domain, DN and DC subdomains"/>
    <property type="match status" value="2"/>
</dbReference>
<feature type="transmembrane region" description="Helical" evidence="1">
    <location>
        <begin position="530"/>
        <end position="551"/>
    </location>
</feature>
<accession>A0A5S9MWV1</accession>
<reference evidence="4 5" key="1">
    <citation type="submission" date="2019-11" db="EMBL/GenBank/DDBJ databases">
        <authorList>
            <person name="Holert J."/>
        </authorList>
    </citation>
    <scope>NUCLEOTIDE SEQUENCE [LARGE SCALE GENOMIC DNA]</scope>
    <source>
        <strain evidence="2">BC3_2A</strain>
        <strain evidence="3">SB11_1A</strain>
    </source>
</reference>
<dbReference type="InterPro" id="IPR001036">
    <property type="entry name" value="Acrflvin-R"/>
</dbReference>
<feature type="transmembrane region" description="Helical" evidence="1">
    <location>
        <begin position="331"/>
        <end position="349"/>
    </location>
</feature>
<organism evidence="2 5">
    <name type="scientific">Zhongshania aliphaticivorans</name>
    <dbReference type="NCBI Taxonomy" id="1470434"/>
    <lineage>
        <taxon>Bacteria</taxon>
        <taxon>Pseudomonadati</taxon>
        <taxon>Pseudomonadota</taxon>
        <taxon>Gammaproteobacteria</taxon>
        <taxon>Cellvibrionales</taxon>
        <taxon>Spongiibacteraceae</taxon>
        <taxon>Zhongshania</taxon>
    </lineage>
</organism>
<dbReference type="Gene3D" id="1.20.1640.10">
    <property type="entry name" value="Multidrug efflux transporter AcrB transmembrane domain"/>
    <property type="match status" value="2"/>
</dbReference>
<dbReference type="Gene3D" id="3.30.70.1320">
    <property type="entry name" value="Multidrug efflux transporter AcrB pore domain like"/>
    <property type="match status" value="1"/>
</dbReference>
<name>A0A5S9MWV1_9GAMM</name>
<evidence type="ECO:0000313" key="2">
    <source>
        <dbReference type="EMBL" id="CAA0081396.1"/>
    </source>
</evidence>
<dbReference type="Gene3D" id="3.30.70.1430">
    <property type="entry name" value="Multidrug efflux transporter AcrB pore domain"/>
    <property type="match status" value="2"/>
</dbReference>
<gene>
    <name evidence="2" type="primary">swrC_1</name>
    <name evidence="3" type="ORF">IHBHHGIJ_00765</name>
    <name evidence="2" type="ORF">KFEGEMFD_00385</name>
</gene>
<dbReference type="Proteomes" id="UP000435877">
    <property type="component" value="Unassembled WGS sequence"/>
</dbReference>
<keyword evidence="1" id="KW-0472">Membrane</keyword>
<feature type="transmembrane region" description="Helical" evidence="1">
    <location>
        <begin position="859"/>
        <end position="878"/>
    </location>
</feature>
<dbReference type="EMBL" id="CACSIM010000001">
    <property type="protein sequence ID" value="CAA0081396.1"/>
    <property type="molecule type" value="Genomic_DNA"/>
</dbReference>
<feature type="transmembrane region" description="Helical" evidence="1">
    <location>
        <begin position="427"/>
        <end position="446"/>
    </location>
</feature>
<feature type="transmembrane region" description="Helical" evidence="1">
    <location>
        <begin position="354"/>
        <end position="373"/>
    </location>
</feature>
<evidence type="ECO:0000313" key="5">
    <source>
        <dbReference type="Proteomes" id="UP000439591"/>
    </source>
</evidence>
<feature type="transmembrane region" description="Helical" evidence="1">
    <location>
        <begin position="911"/>
        <end position="932"/>
    </location>
</feature>
<dbReference type="PANTHER" id="PTHR32063">
    <property type="match status" value="1"/>
</dbReference>
<feature type="transmembrane region" description="Helical" evidence="1">
    <location>
        <begin position="458"/>
        <end position="477"/>
    </location>
</feature>
<dbReference type="GO" id="GO:0005886">
    <property type="term" value="C:plasma membrane"/>
    <property type="evidence" value="ECO:0007669"/>
    <property type="project" value="TreeGrafter"/>
</dbReference>
<dbReference type="Proteomes" id="UP000439591">
    <property type="component" value="Unassembled WGS sequence"/>
</dbReference>
<sequence>MNHIIHWFIRNPIAANLLMALIFIGGVSTFGHVDKNFFPERIVNKVQIDVVYPGASPRQSEEQILNRIEDAIRDVNGIDKIESKALENGVSVTVDALADYNTQTLLNDIKAKVNALSELPSDAESPQIYEQQFRSMVISIAISGDISEAELKTLSEHLQRQLLEKAWIPIVELRQPRDYEVSIEVAASTLDEYDLSFTELAQILRRASLNVSAGDIQSVSGDIQIQARMQSYQGRDFANIPVISTATGGQVKLGDIATIKDGFIEDGLYSQFDGLPSLSLDIYVAENADILKTSAAAHNFIEEMQSQLPNGVSLSLWRDQSKEFRGRLNTLINNGFGGLILIFVILLLFLRPMLAFWVCSGIAISLLGAIWLLPTAGISLNMVSLFAFIMILGIVVDDAIIVGESVYSHHSKEGPGAASTYRGTASVSKPVIFAVITTMIFFIPFLNLPPEFAEPYNLGVVVLVALSFSLLDSLFILPAHLAHMKPETPSKNPVLSALEKLRHKVAQGLDYLTQSIYRPILLRCLHYRGITVATFIALFLIVSSLLFGGWLRSSFFPIVPLDLVEARFTLRDGTPFHQAEEFGKRVENAALQLKLDINKQYQKPFIGHIETAIYGETVRVSMELLNVEERPFDTERLKQQWLENSGSIALVRDYIIQSTLAPTAKPIELQISALDTQQLQQLSKKLEQRLAEMSGVYDIRSKLNEALPELRVHLKPMAETLGITAEDVIGQLRQGYYGEEVQRIPRAQEDVKVMLRYPQTERQQLAQLLEHKIRNNTGNDIPLDMVADLEFVDALKEIRHIDGLVATTITAEVEDGFNAKQITSSILTNDAVEWAAIFPGSKVRREGAQESQETFISELFQMGLLSIILIYGLFAIVFRSYWQPLLVLSAIPFGLMGAILGHILFGREISMFSILGVVAVAGVVVNDNLVMLDRINQLLAEKVEIQRAIIQGASDRFRPIILTSLTTFTGMMPIMLEGSIQARFLIPMVLSLAFGVLLATTVTLLFVPALTSIMMSLTKPHKNTETNNSIEVDTRTPS</sequence>
<feature type="transmembrane region" description="Helical" evidence="1">
    <location>
        <begin position="885"/>
        <end position="905"/>
    </location>
</feature>
<proteinExistence type="predicted"/>
<evidence type="ECO:0000313" key="4">
    <source>
        <dbReference type="Proteomes" id="UP000435877"/>
    </source>
</evidence>